<dbReference type="EMBL" id="CAXIEN010000215">
    <property type="protein sequence ID" value="CAL1287259.1"/>
    <property type="molecule type" value="Genomic_DNA"/>
</dbReference>
<keyword evidence="2" id="KW-1185">Reference proteome</keyword>
<organism evidence="1 2">
    <name type="scientific">Larinioides sclopetarius</name>
    <dbReference type="NCBI Taxonomy" id="280406"/>
    <lineage>
        <taxon>Eukaryota</taxon>
        <taxon>Metazoa</taxon>
        <taxon>Ecdysozoa</taxon>
        <taxon>Arthropoda</taxon>
        <taxon>Chelicerata</taxon>
        <taxon>Arachnida</taxon>
        <taxon>Araneae</taxon>
        <taxon>Araneomorphae</taxon>
        <taxon>Entelegynae</taxon>
        <taxon>Araneoidea</taxon>
        <taxon>Araneidae</taxon>
        <taxon>Larinioides</taxon>
    </lineage>
</organism>
<sequence length="41" mass="4931">MIISEFIARYTNVRGNPTEEKREPFTSKIEHFQGPYFIRNI</sequence>
<feature type="non-terminal residue" evidence="1">
    <location>
        <position position="41"/>
    </location>
</feature>
<evidence type="ECO:0000313" key="1">
    <source>
        <dbReference type="EMBL" id="CAL1287259.1"/>
    </source>
</evidence>
<protein>
    <submittedName>
        <fullName evidence="1">Uncharacterized protein</fullName>
    </submittedName>
</protein>
<comment type="caution">
    <text evidence="1">The sequence shown here is derived from an EMBL/GenBank/DDBJ whole genome shotgun (WGS) entry which is preliminary data.</text>
</comment>
<name>A0AAV2AU21_9ARAC</name>
<dbReference type="Proteomes" id="UP001497382">
    <property type="component" value="Unassembled WGS sequence"/>
</dbReference>
<evidence type="ECO:0000313" key="2">
    <source>
        <dbReference type="Proteomes" id="UP001497382"/>
    </source>
</evidence>
<proteinExistence type="predicted"/>
<accession>A0AAV2AU21</accession>
<dbReference type="AlphaFoldDB" id="A0AAV2AU21"/>
<reference evidence="1 2" key="1">
    <citation type="submission" date="2024-04" db="EMBL/GenBank/DDBJ databases">
        <authorList>
            <person name="Rising A."/>
            <person name="Reimegard J."/>
            <person name="Sonavane S."/>
            <person name="Akerstrom W."/>
            <person name="Nylinder S."/>
            <person name="Hedman E."/>
            <person name="Kallberg Y."/>
        </authorList>
    </citation>
    <scope>NUCLEOTIDE SEQUENCE [LARGE SCALE GENOMIC DNA]</scope>
</reference>
<gene>
    <name evidence="1" type="ORF">LARSCL_LOCUS14725</name>
</gene>